<evidence type="ECO:0000256" key="3">
    <source>
        <dbReference type="ARBA" id="ARBA00023237"/>
    </source>
</evidence>
<dbReference type="InterPro" id="IPR008969">
    <property type="entry name" value="CarboxyPept-like_regulatory"/>
</dbReference>
<dbReference type="Gene3D" id="2.40.170.20">
    <property type="entry name" value="TonB-dependent receptor, beta-barrel domain"/>
    <property type="match status" value="1"/>
</dbReference>
<dbReference type="Gene3D" id="2.60.40.1120">
    <property type="entry name" value="Carboxypeptidase-like, regulatory domain"/>
    <property type="match status" value="1"/>
</dbReference>
<dbReference type="Pfam" id="PF13715">
    <property type="entry name" value="CarbopepD_reg_2"/>
    <property type="match status" value="1"/>
</dbReference>
<gene>
    <name evidence="4" type="ORF">SAMN04487996_108237</name>
</gene>
<protein>
    <submittedName>
        <fullName evidence="4">Outer membrane receptor proteins, mostly Fe transport</fullName>
    </submittedName>
</protein>
<organism evidence="4 5">
    <name type="scientific">Dyadobacter soli</name>
    <dbReference type="NCBI Taxonomy" id="659014"/>
    <lineage>
        <taxon>Bacteria</taxon>
        <taxon>Pseudomonadati</taxon>
        <taxon>Bacteroidota</taxon>
        <taxon>Cytophagia</taxon>
        <taxon>Cytophagales</taxon>
        <taxon>Spirosomataceae</taxon>
        <taxon>Dyadobacter</taxon>
    </lineage>
</organism>
<accession>A0A1G7HR03</accession>
<dbReference type="EMBL" id="FNAN01000008">
    <property type="protein sequence ID" value="SDF02851.1"/>
    <property type="molecule type" value="Genomic_DNA"/>
</dbReference>
<evidence type="ECO:0000256" key="1">
    <source>
        <dbReference type="ARBA" id="ARBA00004442"/>
    </source>
</evidence>
<sequence>MAGAVSALAFAQPAQTVKGRVVDTESQQPVIGANVIVTSVTPIIGGVTDTEGNFRIEKVPVGRHSFKITSIGYDDAFVQEINVGSGKEVELNVKLTESFRALNEVVVKAQKENGAPLNDMVSVSGRSFTVDQTKRFAASVNDPARMAMSFAGVAATDDGSNQLIIRGNSPKGMLWRMEGVEIPNPNHFSQEGASGGGISALSANVLGNSDFLTGAFPAEYGNATSGVFDLKLRKGNNEKREYAMQAGILGLDFAAEGPIGPKGGASYLANYRYSTLSVLNKIGVNLNGDASIDFQDGAFKVYIPYDDKVVVSVWGMGGISTSKVNDDDWKETFKSNRGMVGVNYLRYINSKSYMENIVSYSATSQTGDFYDKNIDATYQQKFVNQSLRLSSLYNYKLNARNTVRLGVIINHLDFNLYDKDNEDGPYEVNVDRKGNTQLLQAYAQWKSRLTPTVTLNAGLHGMLLALNNHYSIEPRVGVRWAVAPRSTVSLGAGLHSKTESISTYFAQVKVSDDKTDLLNKNLKLTKSAHLVAGYEFRPSASWRVLAETYYQHHYNIPIGPANTTTPYLLHNSQLNEISGFVSDSLTSDGKGRSYGLELTVEKSLTAGIYLMSTTSLYQSKYTGRDGIERDSRFNGKYVQNFLAGKEWRVGKSKTNIFAANIKLLAAGGNRTTPIDLEKSREKGRTERDWTRSYSEQLPAYFRTDLRVSYTKNKKRTTSTISLDIQNVTNRLNAFDRYYNKKEDRVKLITQTGMLPILNYRLEF</sequence>
<evidence type="ECO:0000256" key="2">
    <source>
        <dbReference type="ARBA" id="ARBA00023136"/>
    </source>
</evidence>
<comment type="subcellular location">
    <subcellularLocation>
        <location evidence="1">Cell outer membrane</location>
    </subcellularLocation>
</comment>
<dbReference type="STRING" id="659014.SAMN04487996_108237"/>
<evidence type="ECO:0000313" key="5">
    <source>
        <dbReference type="Proteomes" id="UP000198748"/>
    </source>
</evidence>
<dbReference type="Proteomes" id="UP000198748">
    <property type="component" value="Unassembled WGS sequence"/>
</dbReference>
<keyword evidence="3" id="KW-0998">Cell outer membrane</keyword>
<proteinExistence type="predicted"/>
<dbReference type="SUPFAM" id="SSF56935">
    <property type="entry name" value="Porins"/>
    <property type="match status" value="1"/>
</dbReference>
<dbReference type="InterPro" id="IPR036942">
    <property type="entry name" value="Beta-barrel_TonB_sf"/>
</dbReference>
<keyword evidence="2" id="KW-0472">Membrane</keyword>
<evidence type="ECO:0000313" key="4">
    <source>
        <dbReference type="EMBL" id="SDF02851.1"/>
    </source>
</evidence>
<dbReference type="InterPro" id="IPR037066">
    <property type="entry name" value="Plug_dom_sf"/>
</dbReference>
<dbReference type="GO" id="GO:0009279">
    <property type="term" value="C:cell outer membrane"/>
    <property type="evidence" value="ECO:0007669"/>
    <property type="project" value="UniProtKB-SubCell"/>
</dbReference>
<dbReference type="Gene3D" id="2.170.130.10">
    <property type="entry name" value="TonB-dependent receptor, plug domain"/>
    <property type="match status" value="1"/>
</dbReference>
<keyword evidence="4" id="KW-0675">Receptor</keyword>
<keyword evidence="5" id="KW-1185">Reference proteome</keyword>
<name>A0A1G7HR03_9BACT</name>
<dbReference type="SUPFAM" id="SSF49464">
    <property type="entry name" value="Carboxypeptidase regulatory domain-like"/>
    <property type="match status" value="1"/>
</dbReference>
<reference evidence="5" key="1">
    <citation type="submission" date="2016-10" db="EMBL/GenBank/DDBJ databases">
        <authorList>
            <person name="Varghese N."/>
            <person name="Submissions S."/>
        </authorList>
    </citation>
    <scope>NUCLEOTIDE SEQUENCE [LARGE SCALE GENOMIC DNA]</scope>
    <source>
        <strain evidence="5">DSM 25329</strain>
    </source>
</reference>
<dbReference type="AlphaFoldDB" id="A0A1G7HR03"/>